<dbReference type="GO" id="GO:0008652">
    <property type="term" value="P:amino acid biosynthetic process"/>
    <property type="evidence" value="ECO:0007669"/>
    <property type="project" value="UniProtKB-KW"/>
</dbReference>
<dbReference type="InterPro" id="IPR035904">
    <property type="entry name" value="Chorismate_synth_AroC_sf"/>
</dbReference>
<dbReference type="PROSITE" id="PS00787">
    <property type="entry name" value="CHORISMATE_SYNTHASE_1"/>
    <property type="match status" value="1"/>
</dbReference>
<proteinExistence type="inferred from homology"/>
<dbReference type="EMBL" id="CP024847">
    <property type="protein sequence ID" value="AUR52112.1"/>
    <property type="molecule type" value="Genomic_DNA"/>
</dbReference>
<dbReference type="GO" id="GO:0009073">
    <property type="term" value="P:aromatic amino acid family biosynthetic process"/>
    <property type="evidence" value="ECO:0007669"/>
    <property type="project" value="UniProtKB-KW"/>
</dbReference>
<comment type="function">
    <text evidence="7">Catalyzes the anti-1,4-elimination of the C-3 phosphate and the C-6 proR hydrogen from 5-enolpyruvylshikimate-3-phosphate (EPSP) to yield chorismate, which is the branch point compound that serves as the starting substrate for the three terminal pathways of aromatic amino acid biosynthesis. This reaction introduces a second double bond into the aromatic ring system.</text>
</comment>
<evidence type="ECO:0000256" key="1">
    <source>
        <dbReference type="ARBA" id="ARBA00005044"/>
    </source>
</evidence>
<name>A0A2I7N6N9_9NEIS</name>
<dbReference type="GO" id="GO:0004107">
    <property type="term" value="F:chorismate synthase activity"/>
    <property type="evidence" value="ECO:0007669"/>
    <property type="project" value="UniProtKB-UniRule"/>
</dbReference>
<evidence type="ECO:0000256" key="4">
    <source>
        <dbReference type="ARBA" id="ARBA00022605"/>
    </source>
</evidence>
<comment type="subunit">
    <text evidence="7">Homotetramer.</text>
</comment>
<dbReference type="PANTHER" id="PTHR21085:SF0">
    <property type="entry name" value="CHORISMATE SYNTHASE"/>
    <property type="match status" value="1"/>
</dbReference>
<keyword evidence="10" id="KW-1185">Reference proteome</keyword>
<keyword evidence="7" id="KW-0288">FMN</keyword>
<dbReference type="InterPro" id="IPR020541">
    <property type="entry name" value="Chorismate_synthase_CS"/>
</dbReference>
<keyword evidence="7" id="KW-0521">NADP</keyword>
<comment type="cofactor">
    <cofactor evidence="7 8">
        <name>FMNH2</name>
        <dbReference type="ChEBI" id="CHEBI:57618"/>
    </cofactor>
    <text evidence="7 8">Reduced FMN (FMNH(2)).</text>
</comment>
<dbReference type="Pfam" id="PF01264">
    <property type="entry name" value="Chorismate_synt"/>
    <property type="match status" value="1"/>
</dbReference>
<evidence type="ECO:0000313" key="10">
    <source>
        <dbReference type="Proteomes" id="UP000236655"/>
    </source>
</evidence>
<comment type="similarity">
    <text evidence="2 7 8">Belongs to the chorismate synthase family.</text>
</comment>
<dbReference type="OrthoDB" id="9771806at2"/>
<feature type="binding site" evidence="7">
    <location>
        <begin position="125"/>
        <end position="127"/>
    </location>
    <ligand>
        <name>FMN</name>
        <dbReference type="ChEBI" id="CHEBI:58210"/>
    </ligand>
</feature>
<comment type="catalytic activity">
    <reaction evidence="7 8">
        <text>5-O-(1-carboxyvinyl)-3-phosphoshikimate = chorismate + phosphate</text>
        <dbReference type="Rhea" id="RHEA:21020"/>
        <dbReference type="ChEBI" id="CHEBI:29748"/>
        <dbReference type="ChEBI" id="CHEBI:43474"/>
        <dbReference type="ChEBI" id="CHEBI:57701"/>
        <dbReference type="EC" id="4.2.3.5"/>
    </reaction>
</comment>
<evidence type="ECO:0000256" key="7">
    <source>
        <dbReference type="HAMAP-Rule" id="MF_00300"/>
    </source>
</evidence>
<evidence type="ECO:0000256" key="6">
    <source>
        <dbReference type="ARBA" id="ARBA00023239"/>
    </source>
</evidence>
<dbReference type="KEGG" id="nba:CUN60_07285"/>
<dbReference type="NCBIfam" id="NF003793">
    <property type="entry name" value="PRK05382.1"/>
    <property type="match status" value="1"/>
</dbReference>
<dbReference type="GO" id="GO:0010181">
    <property type="term" value="F:FMN binding"/>
    <property type="evidence" value="ECO:0007669"/>
    <property type="project" value="TreeGrafter"/>
</dbReference>
<comment type="pathway">
    <text evidence="1 7 8">Metabolic intermediate biosynthesis; chorismate biosynthesis; chorismate from D-erythrose 4-phosphate and phosphoenolpyruvate: step 7/7.</text>
</comment>
<evidence type="ECO:0000256" key="2">
    <source>
        <dbReference type="ARBA" id="ARBA00008014"/>
    </source>
</evidence>
<dbReference type="SUPFAM" id="SSF103263">
    <property type="entry name" value="Chorismate synthase, AroC"/>
    <property type="match status" value="1"/>
</dbReference>
<feature type="binding site" evidence="7">
    <location>
        <position position="327"/>
    </location>
    <ligand>
        <name>FMN</name>
        <dbReference type="ChEBI" id="CHEBI:58210"/>
    </ligand>
</feature>
<organism evidence="9 10">
    <name type="scientific">Aquella oligotrophica</name>
    <dbReference type="NCBI Taxonomy" id="2067065"/>
    <lineage>
        <taxon>Bacteria</taxon>
        <taxon>Pseudomonadati</taxon>
        <taxon>Pseudomonadota</taxon>
        <taxon>Betaproteobacteria</taxon>
        <taxon>Neisseriales</taxon>
        <taxon>Neisseriaceae</taxon>
        <taxon>Aquella</taxon>
    </lineage>
</organism>
<dbReference type="GO" id="GO:0009423">
    <property type="term" value="P:chorismate biosynthetic process"/>
    <property type="evidence" value="ECO:0007669"/>
    <property type="project" value="UniProtKB-UniRule"/>
</dbReference>
<feature type="binding site" evidence="7">
    <location>
        <begin position="301"/>
        <end position="305"/>
    </location>
    <ligand>
        <name>FMN</name>
        <dbReference type="ChEBI" id="CHEBI:58210"/>
    </ligand>
</feature>
<feature type="binding site" evidence="7">
    <location>
        <position position="48"/>
    </location>
    <ligand>
        <name>NADP(+)</name>
        <dbReference type="ChEBI" id="CHEBI:58349"/>
    </ligand>
</feature>
<dbReference type="AlphaFoldDB" id="A0A2I7N6N9"/>
<feature type="binding site" evidence="7">
    <location>
        <position position="286"/>
    </location>
    <ligand>
        <name>FMN</name>
        <dbReference type="ChEBI" id="CHEBI:58210"/>
    </ligand>
</feature>
<accession>A0A2I7N6N9</accession>
<evidence type="ECO:0000256" key="8">
    <source>
        <dbReference type="RuleBase" id="RU000605"/>
    </source>
</evidence>
<feature type="binding site" evidence="7">
    <location>
        <begin position="242"/>
        <end position="243"/>
    </location>
    <ligand>
        <name>FMN</name>
        <dbReference type="ChEBI" id="CHEBI:58210"/>
    </ligand>
</feature>
<dbReference type="FunFam" id="3.60.150.10:FF:000003">
    <property type="entry name" value="Chorismate synthase"/>
    <property type="match status" value="1"/>
</dbReference>
<keyword evidence="5 7" id="KW-0057">Aromatic amino acid biosynthesis</keyword>
<dbReference type="HAMAP" id="MF_00300">
    <property type="entry name" value="Chorismate_synth"/>
    <property type="match status" value="1"/>
</dbReference>
<dbReference type="CDD" id="cd07304">
    <property type="entry name" value="Chorismate_synthase"/>
    <property type="match status" value="1"/>
</dbReference>
<keyword evidence="6 7" id="KW-0456">Lyase</keyword>
<gene>
    <name evidence="7" type="primary">aroC</name>
    <name evidence="9" type="ORF">CUN60_07285</name>
</gene>
<dbReference type="Proteomes" id="UP000236655">
    <property type="component" value="Chromosome"/>
</dbReference>
<dbReference type="EC" id="4.2.3.5" evidence="3 7"/>
<dbReference type="Gene3D" id="3.60.150.10">
    <property type="entry name" value="Chorismate synthase AroC"/>
    <property type="match status" value="1"/>
</dbReference>
<comment type="caution">
    <text evidence="7">Lacks conserved residue(s) required for the propagation of feature annotation.</text>
</comment>
<keyword evidence="7" id="KW-0274">FAD</keyword>
<evidence type="ECO:0000256" key="5">
    <source>
        <dbReference type="ARBA" id="ARBA00023141"/>
    </source>
</evidence>
<dbReference type="PIRSF" id="PIRSF001456">
    <property type="entry name" value="Chorismate_synth"/>
    <property type="match status" value="1"/>
</dbReference>
<dbReference type="RefSeq" id="WP_102951408.1">
    <property type="nucleotide sequence ID" value="NZ_CP024847.1"/>
</dbReference>
<protein>
    <recommendedName>
        <fullName evidence="3 7">Chorismate synthase</fullName>
        <shortName evidence="7">CS</shortName>
        <ecNumber evidence="3 7">4.2.3.5</ecNumber>
    </recommendedName>
    <alternativeName>
        <fullName evidence="7">5-enolpyruvylshikimate-3-phosphate phospholyase</fullName>
    </alternativeName>
</protein>
<evidence type="ECO:0000313" key="9">
    <source>
        <dbReference type="EMBL" id="AUR52112.1"/>
    </source>
</evidence>
<dbReference type="GO" id="GO:0005829">
    <property type="term" value="C:cytosol"/>
    <property type="evidence" value="ECO:0007669"/>
    <property type="project" value="TreeGrafter"/>
</dbReference>
<keyword evidence="4 7" id="KW-0028">Amino-acid biosynthesis</keyword>
<sequence>MSGNSFGQLFKITTCGESHGGAVGVIVDGCPAGIKITTEEIQAELDRRKPGQSAITTPRSETDTIHVLSGVFEGKTTGTPILMLAYNKDQRSADYDHLKNIFRPSHADFTYLMKYGMRDYRGSGRASARETLARVAAGAIAKKFLQQELGVEIISFVEQVGPIKAQIDHTKVTAADVEANIIRCPDQTIAKEMISLVEEVRDDGDSIGGVIKCVLRNVPVGLGEPVFDRFHADLAKAMVSINAVKGFEIGSGFAGVELRGSVHNDPFVLVEGDIRTETNHAGGVLGGITSGEDIYFRVAFKSVSTISKPQKTLDVDYNEIDLEAYGRHDPCVLPRAVPVVDAMAALVIIDHYLRHKSYSNI</sequence>
<keyword evidence="7" id="KW-0285">Flavoprotein</keyword>
<evidence type="ECO:0000256" key="3">
    <source>
        <dbReference type="ARBA" id="ARBA00013036"/>
    </source>
</evidence>
<reference evidence="10" key="1">
    <citation type="submission" date="2017-11" db="EMBL/GenBank/DDBJ databases">
        <authorList>
            <person name="Chan K.G."/>
            <person name="Lee L.S."/>
        </authorList>
    </citation>
    <scope>NUCLEOTIDE SEQUENCE [LARGE SCALE GENOMIC DNA]</scope>
    <source>
        <strain evidence="10">DSM 100970</strain>
    </source>
</reference>
<dbReference type="UniPathway" id="UPA00053">
    <property type="reaction ID" value="UER00090"/>
</dbReference>
<dbReference type="InterPro" id="IPR000453">
    <property type="entry name" value="Chorismate_synth"/>
</dbReference>
<dbReference type="NCBIfam" id="TIGR00033">
    <property type="entry name" value="aroC"/>
    <property type="match status" value="1"/>
</dbReference>
<dbReference type="PANTHER" id="PTHR21085">
    <property type="entry name" value="CHORISMATE SYNTHASE"/>
    <property type="match status" value="1"/>
</dbReference>
<dbReference type="PROSITE" id="PS00788">
    <property type="entry name" value="CHORISMATE_SYNTHASE_2"/>
    <property type="match status" value="1"/>
</dbReference>